<organism evidence="4 5">
    <name type="scientific">Thauera linaloolentis (strain DSM 12138 / JCM 21573 / CCUG 41526 / CIP 105981 / IAM 15112 / NBRC 102519 / 47Lol)</name>
    <dbReference type="NCBI Taxonomy" id="1123367"/>
    <lineage>
        <taxon>Bacteria</taxon>
        <taxon>Pseudomonadati</taxon>
        <taxon>Pseudomonadota</taxon>
        <taxon>Betaproteobacteria</taxon>
        <taxon>Rhodocyclales</taxon>
        <taxon>Zoogloeaceae</taxon>
        <taxon>Thauera</taxon>
    </lineage>
</organism>
<dbReference type="FunFam" id="3.40.50.720:FF:000121">
    <property type="entry name" value="Prostaglandin reductase 2"/>
    <property type="match status" value="1"/>
</dbReference>
<dbReference type="InterPro" id="IPR036291">
    <property type="entry name" value="NAD(P)-bd_dom_sf"/>
</dbReference>
<comment type="caution">
    <text evidence="4">The sequence shown here is derived from an EMBL/GenBank/DDBJ whole genome shotgun (WGS) entry which is preliminary data.</text>
</comment>
<dbReference type="OrthoDB" id="9805663at2"/>
<accession>N6Z540</accession>
<sequence>METNLQWRLVSRPQDEVGREHFEVRRVPRPVPGPGEVLVRNLYLLIPPSMRLWMNEKETYFPPQPLGEVMMGITLGVVEASHDPALSPGDYVNGMGGCQQWFVAPAAHLHKLAPRDGVPLAAYRSVLDVQGLTAYCGLTEIGRPRAGETLVVTAAAGSVGSLVCQIGSKLGLKVVGIAGGAEKCAWLRQVCGIGRVIDYKAEDVGARLDALCPEGIDIAYENVGGPVMDLVLERLRERARVVLCGLVASYNGAKGAPVAQRTEALMQVVNKAARIEGFLVRDYMHRHAEVVGILQDWVADGSLHYQIEVLDGLDNMVEAISRVFHGRNRGVQLVKISDGAAA</sequence>
<dbReference type="Pfam" id="PF16884">
    <property type="entry name" value="ADH_N_2"/>
    <property type="match status" value="1"/>
</dbReference>
<evidence type="ECO:0000259" key="2">
    <source>
        <dbReference type="Pfam" id="PF00107"/>
    </source>
</evidence>
<reference evidence="4 5" key="1">
    <citation type="submission" date="2012-09" db="EMBL/GenBank/DDBJ databases">
        <title>Draft Genome Sequences of 6 Strains from Genus Thauera.</title>
        <authorList>
            <person name="Liu B."/>
            <person name="Shapleigh J.P."/>
            <person name="Frostegard A.H."/>
        </authorList>
    </citation>
    <scope>NUCLEOTIDE SEQUENCE [LARGE SCALE GENOMIC DNA]</scope>
    <source>
        <strain evidence="5">47Lol / DSM 12138</strain>
    </source>
</reference>
<dbReference type="CDD" id="cd05288">
    <property type="entry name" value="PGDH"/>
    <property type="match status" value="1"/>
</dbReference>
<dbReference type="PANTHER" id="PTHR43205:SF7">
    <property type="entry name" value="PROSTAGLANDIN REDUCTASE 1"/>
    <property type="match status" value="1"/>
</dbReference>
<dbReference type="GO" id="GO:0016628">
    <property type="term" value="F:oxidoreductase activity, acting on the CH-CH group of donors, NAD or NADP as acceptor"/>
    <property type="evidence" value="ECO:0007669"/>
    <property type="project" value="InterPro"/>
</dbReference>
<name>N6Z540_THAL4</name>
<dbReference type="Gene3D" id="3.90.180.10">
    <property type="entry name" value="Medium-chain alcohol dehydrogenases, catalytic domain"/>
    <property type="match status" value="1"/>
</dbReference>
<feature type="domain" description="Oxidoreductase N-terminal" evidence="3">
    <location>
        <begin position="6"/>
        <end position="111"/>
    </location>
</feature>
<dbReference type="EMBL" id="AMXE01000040">
    <property type="protein sequence ID" value="ENO87269.1"/>
    <property type="molecule type" value="Genomic_DNA"/>
</dbReference>
<dbReference type="Proteomes" id="UP000013232">
    <property type="component" value="Unassembled WGS sequence"/>
</dbReference>
<dbReference type="InterPro" id="IPR013149">
    <property type="entry name" value="ADH-like_C"/>
</dbReference>
<evidence type="ECO:0000259" key="3">
    <source>
        <dbReference type="Pfam" id="PF16884"/>
    </source>
</evidence>
<dbReference type="InterPro" id="IPR041694">
    <property type="entry name" value="ADH_N_2"/>
</dbReference>
<dbReference type="SUPFAM" id="SSF51735">
    <property type="entry name" value="NAD(P)-binding Rossmann-fold domains"/>
    <property type="match status" value="1"/>
</dbReference>
<evidence type="ECO:0000256" key="1">
    <source>
        <dbReference type="ARBA" id="ARBA00023002"/>
    </source>
</evidence>
<dbReference type="SUPFAM" id="SSF50129">
    <property type="entry name" value="GroES-like"/>
    <property type="match status" value="1"/>
</dbReference>
<dbReference type="PANTHER" id="PTHR43205">
    <property type="entry name" value="PROSTAGLANDIN REDUCTASE"/>
    <property type="match status" value="1"/>
</dbReference>
<evidence type="ECO:0000313" key="5">
    <source>
        <dbReference type="Proteomes" id="UP000013232"/>
    </source>
</evidence>
<dbReference type="Pfam" id="PF00107">
    <property type="entry name" value="ADH_zinc_N"/>
    <property type="match status" value="1"/>
</dbReference>
<evidence type="ECO:0000313" key="4">
    <source>
        <dbReference type="EMBL" id="ENO87269.1"/>
    </source>
</evidence>
<dbReference type="RefSeq" id="WP_004338679.1">
    <property type="nucleotide sequence ID" value="NZ_AMXE01000040.1"/>
</dbReference>
<keyword evidence="5" id="KW-1185">Reference proteome</keyword>
<protein>
    <submittedName>
        <fullName evidence="4">Zinc-containing alcohol dehydrogenase superfamily protein</fullName>
    </submittedName>
</protein>
<gene>
    <name evidence="4" type="ORF">C666_11270</name>
</gene>
<feature type="domain" description="Alcohol dehydrogenase-like C-terminal" evidence="2">
    <location>
        <begin position="159"/>
        <end position="282"/>
    </location>
</feature>
<dbReference type="InterPro" id="IPR045010">
    <property type="entry name" value="MDR_fam"/>
</dbReference>
<dbReference type="STRING" id="1123367.GCA_000621305_02744"/>
<keyword evidence="1" id="KW-0560">Oxidoreductase</keyword>
<dbReference type="eggNOG" id="COG2130">
    <property type="taxonomic scope" value="Bacteria"/>
</dbReference>
<dbReference type="InterPro" id="IPR011032">
    <property type="entry name" value="GroES-like_sf"/>
</dbReference>
<dbReference type="Gene3D" id="3.40.50.720">
    <property type="entry name" value="NAD(P)-binding Rossmann-like Domain"/>
    <property type="match status" value="1"/>
</dbReference>
<dbReference type="AlphaFoldDB" id="N6Z540"/>
<proteinExistence type="predicted"/>